<dbReference type="KEGG" id="ngr:NAEGRDRAFT_79894"/>
<reference evidence="4 5" key="1">
    <citation type="journal article" date="2010" name="Cell">
        <title>The genome of Naegleria gruberi illuminates early eukaryotic versatility.</title>
        <authorList>
            <person name="Fritz-Laylin L.K."/>
            <person name="Prochnik S.E."/>
            <person name="Ginger M.L."/>
            <person name="Dacks J.B."/>
            <person name="Carpenter M.L."/>
            <person name="Field M.C."/>
            <person name="Kuo A."/>
            <person name="Paredez A."/>
            <person name="Chapman J."/>
            <person name="Pham J."/>
            <person name="Shu S."/>
            <person name="Neupane R."/>
            <person name="Cipriano M."/>
            <person name="Mancuso J."/>
            <person name="Tu H."/>
            <person name="Salamov A."/>
            <person name="Lindquist E."/>
            <person name="Shapiro H."/>
            <person name="Lucas S."/>
            <person name="Grigoriev I.V."/>
            <person name="Cande W.Z."/>
            <person name="Fulton C."/>
            <person name="Rokhsar D.S."/>
            <person name="Dawson S.C."/>
        </authorList>
    </citation>
    <scope>NUCLEOTIDE SEQUENCE [LARGE SCALE GENOMIC DNA]</scope>
    <source>
        <strain evidence="4 5">NEG-M</strain>
    </source>
</reference>
<feature type="non-terminal residue" evidence="4">
    <location>
        <position position="229"/>
    </location>
</feature>
<dbReference type="InterPro" id="IPR036770">
    <property type="entry name" value="Ankyrin_rpt-contain_sf"/>
</dbReference>
<evidence type="ECO:0000256" key="3">
    <source>
        <dbReference type="PROSITE-ProRule" id="PRU00023"/>
    </source>
</evidence>
<evidence type="ECO:0000256" key="1">
    <source>
        <dbReference type="ARBA" id="ARBA00022737"/>
    </source>
</evidence>
<sequence length="229" mass="25876">MGSSDYKTKFSIKTVDSNNQTVIKSLEITITKDDEGHYIPQPNFFTCCRKGDHETLKLLIEGFKHGSLTMENILANNKDEDSTHSFSISGLHILTKIASFFYGGKSDSSSSSVTNFLSPHGKNRSFQRSPLHYACRFGHLECVKLLINEVSQLQLLGETCNKWTIIHECARFGRVDVLAFLFSHPRTMEFCKAMCSKATKFGSTPLHLSCKYRYSDTAQFLSSQFIPFD</sequence>
<dbReference type="PROSITE" id="PS50297">
    <property type="entry name" value="ANK_REP_REGION"/>
    <property type="match status" value="1"/>
</dbReference>
<dbReference type="RefSeq" id="XP_002676725.1">
    <property type="nucleotide sequence ID" value="XM_002676679.1"/>
</dbReference>
<dbReference type="eggNOG" id="KOG0504">
    <property type="taxonomic scope" value="Eukaryota"/>
</dbReference>
<dbReference type="VEuPathDB" id="AmoebaDB:NAEGRDRAFT_79894"/>
<keyword evidence="2 3" id="KW-0040">ANK repeat</keyword>
<evidence type="ECO:0000313" key="5">
    <source>
        <dbReference type="Proteomes" id="UP000006671"/>
    </source>
</evidence>
<dbReference type="Proteomes" id="UP000006671">
    <property type="component" value="Unassembled WGS sequence"/>
</dbReference>
<dbReference type="PANTHER" id="PTHR24123:SF33">
    <property type="entry name" value="PROTEIN HOS4"/>
    <property type="match status" value="1"/>
</dbReference>
<dbReference type="Pfam" id="PF12796">
    <property type="entry name" value="Ank_2"/>
    <property type="match status" value="1"/>
</dbReference>
<name>D2VGK7_NAEGR</name>
<dbReference type="PROSITE" id="PS50088">
    <property type="entry name" value="ANK_REPEAT"/>
    <property type="match status" value="1"/>
</dbReference>
<dbReference type="Gene3D" id="1.25.40.20">
    <property type="entry name" value="Ankyrin repeat-containing domain"/>
    <property type="match status" value="1"/>
</dbReference>
<gene>
    <name evidence="4" type="ORF">NAEGRDRAFT_79894</name>
</gene>
<feature type="repeat" description="ANK" evidence="3">
    <location>
        <begin position="126"/>
        <end position="158"/>
    </location>
</feature>
<protein>
    <submittedName>
        <fullName evidence="4">Uncharacterized protein</fullName>
    </submittedName>
</protein>
<proteinExistence type="predicted"/>
<accession>D2VGK7</accession>
<dbReference type="STRING" id="5762.D2VGK7"/>
<evidence type="ECO:0000256" key="2">
    <source>
        <dbReference type="ARBA" id="ARBA00023043"/>
    </source>
</evidence>
<organism evidence="5">
    <name type="scientific">Naegleria gruberi</name>
    <name type="common">Amoeba</name>
    <dbReference type="NCBI Taxonomy" id="5762"/>
    <lineage>
        <taxon>Eukaryota</taxon>
        <taxon>Discoba</taxon>
        <taxon>Heterolobosea</taxon>
        <taxon>Tetramitia</taxon>
        <taxon>Eutetramitia</taxon>
        <taxon>Vahlkampfiidae</taxon>
        <taxon>Naegleria</taxon>
    </lineage>
</organism>
<keyword evidence="5" id="KW-1185">Reference proteome</keyword>
<dbReference type="SMART" id="SM00248">
    <property type="entry name" value="ANK"/>
    <property type="match status" value="3"/>
</dbReference>
<dbReference type="OrthoDB" id="194358at2759"/>
<dbReference type="EMBL" id="GG738870">
    <property type="protein sequence ID" value="EFC43981.1"/>
    <property type="molecule type" value="Genomic_DNA"/>
</dbReference>
<keyword evidence="1" id="KW-0677">Repeat</keyword>
<dbReference type="PANTHER" id="PTHR24123">
    <property type="entry name" value="ANKYRIN REPEAT-CONTAINING"/>
    <property type="match status" value="1"/>
</dbReference>
<dbReference type="GeneID" id="8848003"/>
<evidence type="ECO:0000313" key="4">
    <source>
        <dbReference type="EMBL" id="EFC43981.1"/>
    </source>
</evidence>
<dbReference type="InParanoid" id="D2VGK7"/>
<dbReference type="SUPFAM" id="SSF48403">
    <property type="entry name" value="Ankyrin repeat"/>
    <property type="match status" value="1"/>
</dbReference>
<dbReference type="InterPro" id="IPR051165">
    <property type="entry name" value="Multifunctional_ANK_Repeat"/>
</dbReference>
<dbReference type="AlphaFoldDB" id="D2VGK7"/>
<dbReference type="InterPro" id="IPR002110">
    <property type="entry name" value="Ankyrin_rpt"/>
</dbReference>